<dbReference type="RefSeq" id="WP_087111734.1">
    <property type="nucleotide sequence ID" value="NZ_FUKM01000061.1"/>
</dbReference>
<evidence type="ECO:0000256" key="1">
    <source>
        <dbReference type="SAM" id="SignalP"/>
    </source>
</evidence>
<dbReference type="SUPFAM" id="SSF50346">
    <property type="entry name" value="PRC-barrel domain"/>
    <property type="match status" value="1"/>
</dbReference>
<feature type="domain" description="PRC-barrel" evidence="2">
    <location>
        <begin position="48"/>
        <end position="121"/>
    </location>
</feature>
<dbReference type="Gene3D" id="2.30.30.240">
    <property type="entry name" value="PRC-barrel domain"/>
    <property type="match status" value="1"/>
</dbReference>
<dbReference type="InterPro" id="IPR027275">
    <property type="entry name" value="PRC-brl_dom"/>
</dbReference>
<dbReference type="AlphaFoldDB" id="A0A1R4I5H9"/>
<evidence type="ECO:0000313" key="3">
    <source>
        <dbReference type="EMBL" id="MBE0404982.1"/>
    </source>
</evidence>
<keyword evidence="1" id="KW-0732">Signal</keyword>
<dbReference type="Proteomes" id="UP000754821">
    <property type="component" value="Unassembled WGS sequence"/>
</dbReference>
<reference evidence="3 6" key="2">
    <citation type="submission" date="2020-07" db="EMBL/GenBank/DDBJ databases">
        <title>Halophilic bacteria isolated from french cheeses.</title>
        <authorList>
            <person name="Kothe C.I."/>
            <person name="Farah-Kraiem B."/>
            <person name="Renault P."/>
            <person name="Dridi B."/>
        </authorList>
    </citation>
    <scope>NUCLEOTIDE SEQUENCE [LARGE SCALE GENOMIC DNA]</scope>
    <source>
        <strain evidence="3 6">FME16</strain>
    </source>
</reference>
<dbReference type="OrthoDB" id="6366681at2"/>
<sequence length="143" mass="15469">MKMIKSAVIGTLMVPAFMLAAGNVSAEETTSTTVEVEATYLTSVPENVFYSDSLKGHHVKSTVEDDENIGTIHDLIIDESGQVTAVIIGVGGFLGMGEKDVAIEWDSLELIWDAEGNKYDVRVNASKEALEEAAEFERDEVDA</sequence>
<dbReference type="EMBL" id="RRZC01000022">
    <property type="protein sequence ID" value="MBE0404982.1"/>
    <property type="molecule type" value="Genomic_DNA"/>
</dbReference>
<dbReference type="InterPro" id="IPR011033">
    <property type="entry name" value="PRC_barrel-like_sf"/>
</dbReference>
<organism evidence="4 5">
    <name type="scientific">Halomonas citrativorans</name>
    <dbReference type="NCBI Taxonomy" id="2742612"/>
    <lineage>
        <taxon>Bacteria</taxon>
        <taxon>Pseudomonadati</taxon>
        <taxon>Pseudomonadota</taxon>
        <taxon>Gammaproteobacteria</taxon>
        <taxon>Oceanospirillales</taxon>
        <taxon>Halomonadaceae</taxon>
        <taxon>Halomonas</taxon>
    </lineage>
</organism>
<gene>
    <name evidence="4" type="ORF">CZ787_18275</name>
    <name evidence="3" type="ORF">EI163_15695</name>
</gene>
<reference evidence="4 5" key="1">
    <citation type="submission" date="2017-02" db="EMBL/GenBank/DDBJ databases">
        <authorList>
            <person name="Dridi B."/>
        </authorList>
    </citation>
    <scope>NUCLEOTIDE SEQUENCE [LARGE SCALE GENOMIC DNA]</scope>
    <source>
        <strain evidence="4 5">JB380</strain>
    </source>
</reference>
<feature type="signal peptide" evidence="1">
    <location>
        <begin position="1"/>
        <end position="26"/>
    </location>
</feature>
<comment type="caution">
    <text evidence="4">The sequence shown here is derived from an EMBL/GenBank/DDBJ whole genome shotgun (WGS) entry which is preliminary data.</text>
</comment>
<dbReference type="PANTHER" id="PTHR36505:SF1">
    <property type="entry name" value="BLR1072 PROTEIN"/>
    <property type="match status" value="1"/>
</dbReference>
<evidence type="ECO:0000259" key="2">
    <source>
        <dbReference type="Pfam" id="PF05239"/>
    </source>
</evidence>
<evidence type="ECO:0000313" key="5">
    <source>
        <dbReference type="Proteomes" id="UP000196331"/>
    </source>
</evidence>
<evidence type="ECO:0000313" key="4">
    <source>
        <dbReference type="EMBL" id="SJN15062.1"/>
    </source>
</evidence>
<proteinExistence type="predicted"/>
<dbReference type="PANTHER" id="PTHR36505">
    <property type="entry name" value="BLR1072 PROTEIN"/>
    <property type="match status" value="1"/>
</dbReference>
<dbReference type="Proteomes" id="UP000196331">
    <property type="component" value="Unassembled WGS sequence"/>
</dbReference>
<feature type="chain" id="PRO_5012842558" evidence="1">
    <location>
        <begin position="27"/>
        <end position="143"/>
    </location>
</feature>
<dbReference type="EMBL" id="FUKM01000061">
    <property type="protein sequence ID" value="SJN15062.1"/>
    <property type="molecule type" value="Genomic_DNA"/>
</dbReference>
<accession>A0A1R4I5H9</accession>
<keyword evidence="6" id="KW-1185">Reference proteome</keyword>
<name>A0A1R4I5H9_9GAMM</name>
<evidence type="ECO:0000313" key="6">
    <source>
        <dbReference type="Proteomes" id="UP000754821"/>
    </source>
</evidence>
<protein>
    <submittedName>
        <fullName evidence="3">PRC-barrel domain-containing protein</fullName>
    </submittedName>
</protein>
<dbReference type="Pfam" id="PF05239">
    <property type="entry name" value="PRC"/>
    <property type="match status" value="1"/>
</dbReference>